<feature type="compositionally biased region" description="Low complexity" evidence="1">
    <location>
        <begin position="24"/>
        <end position="49"/>
    </location>
</feature>
<dbReference type="Pfam" id="PF13899">
    <property type="entry name" value="Thioredoxin_7"/>
    <property type="match status" value="1"/>
</dbReference>
<evidence type="ECO:0000256" key="1">
    <source>
        <dbReference type="SAM" id="MobiDB-lite"/>
    </source>
</evidence>
<keyword evidence="5" id="KW-1185">Reference proteome</keyword>
<feature type="region of interest" description="Disordered" evidence="1">
    <location>
        <begin position="24"/>
        <end position="56"/>
    </location>
</feature>
<organism evidence="4 5">
    <name type="scientific">Actinoallomurus oryzae</name>
    <dbReference type="NCBI Taxonomy" id="502180"/>
    <lineage>
        <taxon>Bacteria</taxon>
        <taxon>Bacillati</taxon>
        <taxon>Actinomycetota</taxon>
        <taxon>Actinomycetes</taxon>
        <taxon>Streptosporangiales</taxon>
        <taxon>Thermomonosporaceae</taxon>
        <taxon>Actinoallomurus</taxon>
    </lineage>
</organism>
<dbReference type="Gene3D" id="3.40.30.10">
    <property type="entry name" value="Glutaredoxin"/>
    <property type="match status" value="1"/>
</dbReference>
<comment type="caution">
    <text evidence="4">The sequence shown here is derived from an EMBL/GenBank/DDBJ whole genome shotgun (WGS) entry which is preliminary data.</text>
</comment>
<dbReference type="InterPro" id="IPR036249">
    <property type="entry name" value="Thioredoxin-like_sf"/>
</dbReference>
<dbReference type="Proteomes" id="UP001500503">
    <property type="component" value="Unassembled WGS sequence"/>
</dbReference>
<dbReference type="SUPFAM" id="SSF52833">
    <property type="entry name" value="Thioredoxin-like"/>
    <property type="match status" value="1"/>
</dbReference>
<dbReference type="PROSITE" id="PS51257">
    <property type="entry name" value="PROKAR_LIPOPROTEIN"/>
    <property type="match status" value="1"/>
</dbReference>
<feature type="signal peptide" evidence="2">
    <location>
        <begin position="1"/>
        <end position="24"/>
    </location>
</feature>
<dbReference type="CDD" id="cd02947">
    <property type="entry name" value="TRX_family"/>
    <property type="match status" value="1"/>
</dbReference>
<feature type="domain" description="Thioredoxin" evidence="3">
    <location>
        <begin position="44"/>
        <end position="178"/>
    </location>
</feature>
<reference evidence="5" key="1">
    <citation type="journal article" date="2019" name="Int. J. Syst. Evol. Microbiol.">
        <title>The Global Catalogue of Microorganisms (GCM) 10K type strain sequencing project: providing services to taxonomists for standard genome sequencing and annotation.</title>
        <authorList>
            <consortium name="The Broad Institute Genomics Platform"/>
            <consortium name="The Broad Institute Genome Sequencing Center for Infectious Disease"/>
            <person name="Wu L."/>
            <person name="Ma J."/>
        </authorList>
    </citation>
    <scope>NUCLEOTIDE SEQUENCE [LARGE SCALE GENOMIC DNA]</scope>
    <source>
        <strain evidence="5">JCM 17933</strain>
    </source>
</reference>
<dbReference type="InterPro" id="IPR013766">
    <property type="entry name" value="Thioredoxin_domain"/>
</dbReference>
<dbReference type="RefSeq" id="WP_345471323.1">
    <property type="nucleotide sequence ID" value="NZ_BAABHF010000044.1"/>
</dbReference>
<keyword evidence="2" id="KW-0732">Signal</keyword>
<dbReference type="PROSITE" id="PS51352">
    <property type="entry name" value="THIOREDOXIN_2"/>
    <property type="match status" value="1"/>
</dbReference>
<protein>
    <recommendedName>
        <fullName evidence="3">Thioredoxin domain-containing protein</fullName>
    </recommendedName>
</protein>
<feature type="chain" id="PRO_5045274833" description="Thioredoxin domain-containing protein" evidence="2">
    <location>
        <begin position="25"/>
        <end position="178"/>
    </location>
</feature>
<evidence type="ECO:0000313" key="5">
    <source>
        <dbReference type="Proteomes" id="UP001500503"/>
    </source>
</evidence>
<evidence type="ECO:0000313" key="4">
    <source>
        <dbReference type="EMBL" id="GAA4509443.1"/>
    </source>
</evidence>
<evidence type="ECO:0000259" key="3">
    <source>
        <dbReference type="PROSITE" id="PS51352"/>
    </source>
</evidence>
<accession>A0ABP8QU90</accession>
<gene>
    <name evidence="4" type="ORF">GCM10023191_070600</name>
</gene>
<sequence>MLPKKQFLLTFVLFAATACGTTSAADPAPTGTAAAPGSVAATPTPTPEALPDGYDPARNPKSDIAAALAKAKVDKRPVLLDFGADWCPDCVVLDETVRTRRVRPIIGRFHVVAIDVGRFDRHLDLARKYHLNLRTSGIPALVVLTRTGKIRTVTNDGSFANARSMTPAQVAAFLKRWQ</sequence>
<proteinExistence type="predicted"/>
<evidence type="ECO:0000256" key="2">
    <source>
        <dbReference type="SAM" id="SignalP"/>
    </source>
</evidence>
<dbReference type="EMBL" id="BAABHF010000044">
    <property type="protein sequence ID" value="GAA4509443.1"/>
    <property type="molecule type" value="Genomic_DNA"/>
</dbReference>
<name>A0ABP8QU90_9ACTN</name>